<keyword evidence="3" id="KW-1185">Reference proteome</keyword>
<name>A0A2G2ZJ84_CAPAN</name>
<sequence>MASTEPKDKTVEVQAQGEVEGEITKTKTAQRKLDLEEQPKKWTNFFDSNRLSANGVSLNYVAPVMKNGEKIIELNKEEIEKATEEWKQALILYVVGDSSTIAVIERCIALHINTVSKPKVFFTTMMDTSWCGLQTWMIEMNYCIPGRICFTIS</sequence>
<accession>A0A2G2ZJ84</accession>
<feature type="region of interest" description="Disordered" evidence="1">
    <location>
        <begin position="1"/>
        <end position="23"/>
    </location>
</feature>
<evidence type="ECO:0000313" key="3">
    <source>
        <dbReference type="Proteomes" id="UP000222542"/>
    </source>
</evidence>
<dbReference type="Proteomes" id="UP000222542">
    <property type="component" value="Unassembled WGS sequence"/>
</dbReference>
<dbReference type="Gramene" id="PHT82058">
    <property type="protein sequence ID" value="PHT82058"/>
    <property type="gene ID" value="T459_15073"/>
</dbReference>
<comment type="caution">
    <text evidence="2">The sequence shown here is derived from an EMBL/GenBank/DDBJ whole genome shotgun (WGS) entry which is preliminary data.</text>
</comment>
<dbReference type="PANTHER" id="PTHR33233">
    <property type="entry name" value="ENDONUCLEASE/EXONUCLEASE/PHOSPHATASE"/>
    <property type="match status" value="1"/>
</dbReference>
<evidence type="ECO:0000313" key="2">
    <source>
        <dbReference type="EMBL" id="PHT82058.1"/>
    </source>
</evidence>
<organism evidence="2 3">
    <name type="scientific">Capsicum annuum</name>
    <name type="common">Capsicum pepper</name>
    <dbReference type="NCBI Taxonomy" id="4072"/>
    <lineage>
        <taxon>Eukaryota</taxon>
        <taxon>Viridiplantae</taxon>
        <taxon>Streptophyta</taxon>
        <taxon>Embryophyta</taxon>
        <taxon>Tracheophyta</taxon>
        <taxon>Spermatophyta</taxon>
        <taxon>Magnoliopsida</taxon>
        <taxon>eudicotyledons</taxon>
        <taxon>Gunneridae</taxon>
        <taxon>Pentapetalae</taxon>
        <taxon>asterids</taxon>
        <taxon>lamiids</taxon>
        <taxon>Solanales</taxon>
        <taxon>Solanaceae</taxon>
        <taxon>Solanoideae</taxon>
        <taxon>Capsiceae</taxon>
        <taxon>Capsicum</taxon>
    </lineage>
</organism>
<feature type="compositionally biased region" description="Basic and acidic residues" evidence="1">
    <location>
        <begin position="1"/>
        <end position="11"/>
    </location>
</feature>
<reference evidence="2 3" key="2">
    <citation type="journal article" date="2017" name="Genome Biol.">
        <title>New reference genome sequences of hot pepper reveal the massive evolution of plant disease-resistance genes by retroduplication.</title>
        <authorList>
            <person name="Kim S."/>
            <person name="Park J."/>
            <person name="Yeom S.I."/>
            <person name="Kim Y.M."/>
            <person name="Seo E."/>
            <person name="Kim K.T."/>
            <person name="Kim M.S."/>
            <person name="Lee J.M."/>
            <person name="Cheong K."/>
            <person name="Shin H.S."/>
            <person name="Kim S.B."/>
            <person name="Han K."/>
            <person name="Lee J."/>
            <person name="Park M."/>
            <person name="Lee H.A."/>
            <person name="Lee H.Y."/>
            <person name="Lee Y."/>
            <person name="Oh S."/>
            <person name="Lee J.H."/>
            <person name="Choi E."/>
            <person name="Choi E."/>
            <person name="Lee S.E."/>
            <person name="Jeon J."/>
            <person name="Kim H."/>
            <person name="Choi G."/>
            <person name="Song H."/>
            <person name="Lee J."/>
            <person name="Lee S.C."/>
            <person name="Kwon J.K."/>
            <person name="Lee H.Y."/>
            <person name="Koo N."/>
            <person name="Hong Y."/>
            <person name="Kim R.W."/>
            <person name="Kang W.H."/>
            <person name="Huh J.H."/>
            <person name="Kang B.C."/>
            <person name="Yang T.J."/>
            <person name="Lee Y.H."/>
            <person name="Bennetzen J.L."/>
            <person name="Choi D."/>
        </authorList>
    </citation>
    <scope>NUCLEOTIDE SEQUENCE [LARGE SCALE GENOMIC DNA]</scope>
    <source>
        <strain evidence="3">cv. CM334</strain>
    </source>
</reference>
<protein>
    <submittedName>
        <fullName evidence="2">Uncharacterized protein</fullName>
    </submittedName>
</protein>
<reference evidence="2 3" key="1">
    <citation type="journal article" date="2014" name="Nat. Genet.">
        <title>Genome sequence of the hot pepper provides insights into the evolution of pungency in Capsicum species.</title>
        <authorList>
            <person name="Kim S."/>
            <person name="Park M."/>
            <person name="Yeom S.I."/>
            <person name="Kim Y.M."/>
            <person name="Lee J.M."/>
            <person name="Lee H.A."/>
            <person name="Seo E."/>
            <person name="Choi J."/>
            <person name="Cheong K."/>
            <person name="Kim K.T."/>
            <person name="Jung K."/>
            <person name="Lee G.W."/>
            <person name="Oh S.K."/>
            <person name="Bae C."/>
            <person name="Kim S.B."/>
            <person name="Lee H.Y."/>
            <person name="Kim S.Y."/>
            <person name="Kim M.S."/>
            <person name="Kang B.C."/>
            <person name="Jo Y.D."/>
            <person name="Yang H.B."/>
            <person name="Jeong H.J."/>
            <person name="Kang W.H."/>
            <person name="Kwon J.K."/>
            <person name="Shin C."/>
            <person name="Lim J.Y."/>
            <person name="Park J.H."/>
            <person name="Huh J.H."/>
            <person name="Kim J.S."/>
            <person name="Kim B.D."/>
            <person name="Cohen O."/>
            <person name="Paran I."/>
            <person name="Suh M.C."/>
            <person name="Lee S.B."/>
            <person name="Kim Y.K."/>
            <person name="Shin Y."/>
            <person name="Noh S.J."/>
            <person name="Park J."/>
            <person name="Seo Y.S."/>
            <person name="Kwon S.Y."/>
            <person name="Kim H.A."/>
            <person name="Park J.M."/>
            <person name="Kim H.J."/>
            <person name="Choi S.B."/>
            <person name="Bosland P.W."/>
            <person name="Reeves G."/>
            <person name="Jo S.H."/>
            <person name="Lee B.W."/>
            <person name="Cho H.T."/>
            <person name="Choi H.S."/>
            <person name="Lee M.S."/>
            <person name="Yu Y."/>
            <person name="Do Choi Y."/>
            <person name="Park B.S."/>
            <person name="van Deynze A."/>
            <person name="Ashrafi H."/>
            <person name="Hill T."/>
            <person name="Kim W.T."/>
            <person name="Pai H.S."/>
            <person name="Ahn H.K."/>
            <person name="Yeam I."/>
            <person name="Giovannoni J.J."/>
            <person name="Rose J.K."/>
            <person name="Sorensen I."/>
            <person name="Lee S.J."/>
            <person name="Kim R.W."/>
            <person name="Choi I.Y."/>
            <person name="Choi B.S."/>
            <person name="Lim J.S."/>
            <person name="Lee Y.H."/>
            <person name="Choi D."/>
        </authorList>
    </citation>
    <scope>NUCLEOTIDE SEQUENCE [LARGE SCALE GENOMIC DNA]</scope>
    <source>
        <strain evidence="3">cv. CM334</strain>
    </source>
</reference>
<gene>
    <name evidence="2" type="ORF">T459_15073</name>
</gene>
<evidence type="ECO:0000256" key="1">
    <source>
        <dbReference type="SAM" id="MobiDB-lite"/>
    </source>
</evidence>
<dbReference type="PANTHER" id="PTHR33233:SF17">
    <property type="entry name" value="DUF4283 DOMAIN-CONTAINING PROTEIN"/>
    <property type="match status" value="1"/>
</dbReference>
<dbReference type="AlphaFoldDB" id="A0A2G2ZJ84"/>
<proteinExistence type="predicted"/>
<dbReference type="EMBL" id="AYRZ02000005">
    <property type="protein sequence ID" value="PHT82058.1"/>
    <property type="molecule type" value="Genomic_DNA"/>
</dbReference>